<evidence type="ECO:0000256" key="3">
    <source>
        <dbReference type="ARBA" id="ARBA00023128"/>
    </source>
</evidence>
<dbReference type="Proteomes" id="UP000070444">
    <property type="component" value="Unassembled WGS sequence"/>
</dbReference>
<comment type="similarity">
    <text evidence="2 4">Belongs to the ATPase inhibitor family.</text>
</comment>
<evidence type="ECO:0000256" key="4">
    <source>
        <dbReference type="RuleBase" id="RU368087"/>
    </source>
</evidence>
<dbReference type="GO" id="GO:0005739">
    <property type="term" value="C:mitochondrion"/>
    <property type="evidence" value="ECO:0007669"/>
    <property type="project" value="UniProtKB-SubCell"/>
</dbReference>
<comment type="subcellular location">
    <subcellularLocation>
        <location evidence="1">Mitochondrion</location>
    </subcellularLocation>
</comment>
<organism evidence="6 7">
    <name type="scientific">Conidiobolus coronatus (strain ATCC 28846 / CBS 209.66 / NRRL 28638)</name>
    <name type="common">Delacroixia coronata</name>
    <dbReference type="NCBI Taxonomy" id="796925"/>
    <lineage>
        <taxon>Eukaryota</taxon>
        <taxon>Fungi</taxon>
        <taxon>Fungi incertae sedis</taxon>
        <taxon>Zoopagomycota</taxon>
        <taxon>Entomophthoromycotina</taxon>
        <taxon>Entomophthoromycetes</taxon>
        <taxon>Entomophthorales</taxon>
        <taxon>Ancylistaceae</taxon>
        <taxon>Conidiobolus</taxon>
    </lineage>
</organism>
<keyword evidence="3" id="KW-0496">Mitochondrion</keyword>
<keyword evidence="7" id="KW-1185">Reference proteome</keyword>
<feature type="region of interest" description="Disordered" evidence="5">
    <location>
        <begin position="1"/>
        <end position="26"/>
    </location>
</feature>
<comment type="function">
    <text evidence="4">Inhibits the enzyme activity of ATPase.</text>
</comment>
<dbReference type="AlphaFoldDB" id="A0A137P948"/>
<evidence type="ECO:0000313" key="6">
    <source>
        <dbReference type="EMBL" id="KXN71536.1"/>
    </source>
</evidence>
<gene>
    <name evidence="6" type="ORF">CONCODRAFT_78292</name>
</gene>
<dbReference type="Gene3D" id="1.20.5.500">
    <property type="entry name" value="Single helix bin"/>
    <property type="match status" value="1"/>
</dbReference>
<evidence type="ECO:0000256" key="2">
    <source>
        <dbReference type="ARBA" id="ARBA00010901"/>
    </source>
</evidence>
<reference evidence="6 7" key="1">
    <citation type="journal article" date="2015" name="Genome Biol. Evol.">
        <title>Phylogenomic analyses indicate that early fungi evolved digesting cell walls of algal ancestors of land plants.</title>
        <authorList>
            <person name="Chang Y."/>
            <person name="Wang S."/>
            <person name="Sekimoto S."/>
            <person name="Aerts A.L."/>
            <person name="Choi C."/>
            <person name="Clum A."/>
            <person name="LaButti K.M."/>
            <person name="Lindquist E.A."/>
            <person name="Yee Ngan C."/>
            <person name="Ohm R.A."/>
            <person name="Salamov A.A."/>
            <person name="Grigoriev I.V."/>
            <person name="Spatafora J.W."/>
            <person name="Berbee M.L."/>
        </authorList>
    </citation>
    <scope>NUCLEOTIDE SEQUENCE [LARGE SCALE GENOMIC DNA]</scope>
    <source>
        <strain evidence="6 7">NRRL 28638</strain>
    </source>
</reference>
<dbReference type="InterPro" id="IPR007648">
    <property type="entry name" value="ATPase_inhibitor_mt"/>
</dbReference>
<dbReference type="EMBL" id="KQ964473">
    <property type="protein sequence ID" value="KXN71536.1"/>
    <property type="molecule type" value="Genomic_DNA"/>
</dbReference>
<name>A0A137P948_CONC2</name>
<evidence type="ECO:0000256" key="5">
    <source>
        <dbReference type="SAM" id="MobiDB-lite"/>
    </source>
</evidence>
<evidence type="ECO:0000313" key="7">
    <source>
        <dbReference type="Proteomes" id="UP000070444"/>
    </source>
</evidence>
<protein>
    <recommendedName>
        <fullName evidence="4">ATPase inhibitor, mitochondrial</fullName>
    </recommendedName>
</protein>
<evidence type="ECO:0000256" key="1">
    <source>
        <dbReference type="ARBA" id="ARBA00004173"/>
    </source>
</evidence>
<dbReference type="Pfam" id="PF04568">
    <property type="entry name" value="IATP"/>
    <property type="match status" value="1"/>
</dbReference>
<proteinExistence type="inferred from homology"/>
<sequence length="52" mass="6438">MYSQEDKFSEREKAAEDLYVREHEKEKAKKLKEQLEKLEREKQELEGRLKKK</sequence>
<dbReference type="GO" id="GO:0042030">
    <property type="term" value="F:ATPase inhibitor activity"/>
    <property type="evidence" value="ECO:0007669"/>
    <property type="project" value="InterPro"/>
</dbReference>
<accession>A0A137P948</accession>